<comment type="caution">
    <text evidence="5">The sequence shown here is derived from an EMBL/GenBank/DDBJ whole genome shotgun (WGS) entry which is preliminary data.</text>
</comment>
<comment type="similarity">
    <text evidence="2">Belongs to the bacterial solute-binding protein 2 family.</text>
</comment>
<feature type="non-terminal residue" evidence="5">
    <location>
        <position position="81"/>
    </location>
</feature>
<feature type="signal peptide" evidence="4">
    <location>
        <begin position="1"/>
        <end position="23"/>
    </location>
</feature>
<dbReference type="Proteomes" id="UP001240561">
    <property type="component" value="Unassembled WGS sequence"/>
</dbReference>
<reference evidence="5 6" key="1">
    <citation type="submission" date="2023-05" db="EMBL/GenBank/DDBJ databases">
        <title>Cataloging the Phylogenetic Diversity of Human Bladder Bacteria.</title>
        <authorList>
            <person name="Du J."/>
        </authorList>
    </citation>
    <scope>NUCLEOTIDE SEQUENCE [LARGE SCALE GENOMIC DNA]</scope>
    <source>
        <strain evidence="5 6">UMB9230</strain>
    </source>
</reference>
<dbReference type="InterPro" id="IPR028082">
    <property type="entry name" value="Peripla_BP_I"/>
</dbReference>
<dbReference type="EMBL" id="JASOGJ010000089">
    <property type="protein sequence ID" value="MDK6696322.1"/>
    <property type="molecule type" value="Genomic_DNA"/>
</dbReference>
<evidence type="ECO:0000256" key="2">
    <source>
        <dbReference type="ARBA" id="ARBA00007639"/>
    </source>
</evidence>
<evidence type="ECO:0000313" key="5">
    <source>
        <dbReference type="EMBL" id="MDK6696322.1"/>
    </source>
</evidence>
<name>A0ABD4ZC26_GARVA</name>
<feature type="chain" id="PRO_5044748007" evidence="4">
    <location>
        <begin position="24"/>
        <end position="81"/>
    </location>
</feature>
<protein>
    <submittedName>
        <fullName evidence="5">D-ribose ABC transporter substrate-binding protein</fullName>
    </submittedName>
</protein>
<comment type="subcellular location">
    <subcellularLocation>
        <location evidence="1">Cell envelope</location>
    </subcellularLocation>
</comment>
<evidence type="ECO:0000256" key="3">
    <source>
        <dbReference type="ARBA" id="ARBA00022729"/>
    </source>
</evidence>
<evidence type="ECO:0000256" key="1">
    <source>
        <dbReference type="ARBA" id="ARBA00004196"/>
    </source>
</evidence>
<proteinExistence type="inferred from homology"/>
<accession>A0ABD4ZC26</accession>
<dbReference type="PANTHER" id="PTHR46847">
    <property type="entry name" value="D-ALLOSE-BINDING PERIPLASMIC PROTEIN-RELATED"/>
    <property type="match status" value="1"/>
</dbReference>
<dbReference type="SUPFAM" id="SSF53822">
    <property type="entry name" value="Periplasmic binding protein-like I"/>
    <property type="match status" value="1"/>
</dbReference>
<dbReference type="Gene3D" id="3.40.50.2300">
    <property type="match status" value="1"/>
</dbReference>
<dbReference type="AlphaFoldDB" id="A0ABD4ZC26"/>
<sequence>MKKLTTIASALALSFTLSSTALAQDTIALTVSTLDNPFFVSLKDGAQKKADELGYKLVVLDSQNDPAKELSNVEDLTVRGA</sequence>
<evidence type="ECO:0000256" key="4">
    <source>
        <dbReference type="SAM" id="SignalP"/>
    </source>
</evidence>
<dbReference type="GO" id="GO:0030313">
    <property type="term" value="C:cell envelope"/>
    <property type="evidence" value="ECO:0007669"/>
    <property type="project" value="UniProtKB-SubCell"/>
</dbReference>
<organism evidence="5 6">
    <name type="scientific">Gardnerella vaginalis</name>
    <dbReference type="NCBI Taxonomy" id="2702"/>
    <lineage>
        <taxon>Bacteria</taxon>
        <taxon>Bacillati</taxon>
        <taxon>Actinomycetota</taxon>
        <taxon>Actinomycetes</taxon>
        <taxon>Bifidobacteriales</taxon>
        <taxon>Bifidobacteriaceae</taxon>
        <taxon>Gardnerella</taxon>
    </lineage>
</organism>
<evidence type="ECO:0000313" key="6">
    <source>
        <dbReference type="Proteomes" id="UP001240561"/>
    </source>
</evidence>
<dbReference type="PANTHER" id="PTHR46847:SF1">
    <property type="entry name" value="D-ALLOSE-BINDING PERIPLASMIC PROTEIN-RELATED"/>
    <property type="match status" value="1"/>
</dbReference>
<gene>
    <name evidence="5" type="ORF">QP177_07145</name>
</gene>
<keyword evidence="3 4" id="KW-0732">Signal</keyword>